<dbReference type="AlphaFoldDB" id="A0A8J2WNR3"/>
<dbReference type="OrthoDB" id="29755at2759"/>
<accession>A0A8J2WNR3</accession>
<proteinExistence type="inferred from homology"/>
<keyword evidence="5" id="KW-0143">Chaperone</keyword>
<sequence>MAKVHIVDVKVLNNPCPFFSPFQFITSLNLCLEILEIDLEWKLTYVGSAESAAHDQILDTVVVGPVPVGKHKFVFQADQPDPEKIPVADAIGVTAVLLTCSYKEHEFVRVGYFVNNDYIDPELKDNPPPVPQYDKMTRNILEEPRVTRFKIDWGGEVCEATNEMEMETQVEMRENAESSLMEPPLKSYIHSESSHSTMEVV</sequence>
<dbReference type="GO" id="GO:0042393">
    <property type="term" value="F:histone binding"/>
    <property type="evidence" value="ECO:0007669"/>
    <property type="project" value="TreeGrafter"/>
</dbReference>
<dbReference type="GO" id="GO:0006335">
    <property type="term" value="P:DNA replication-dependent chromatin assembly"/>
    <property type="evidence" value="ECO:0007669"/>
    <property type="project" value="TreeGrafter"/>
</dbReference>
<name>A0A8J2WNR3_9CRUS</name>
<dbReference type="SUPFAM" id="SSF101546">
    <property type="entry name" value="ASF1-like"/>
    <property type="match status" value="1"/>
</dbReference>
<protein>
    <submittedName>
        <fullName evidence="8">Uncharacterized protein</fullName>
    </submittedName>
</protein>
<keyword evidence="6" id="KW-0539">Nucleus</keyword>
<comment type="caution">
    <text evidence="8">The sequence shown here is derived from an EMBL/GenBank/DDBJ whole genome shotgun (WGS) entry which is preliminary data.</text>
</comment>
<dbReference type="Pfam" id="PF04729">
    <property type="entry name" value="ASF1_hist_chap"/>
    <property type="match status" value="1"/>
</dbReference>
<dbReference type="GO" id="GO:0005634">
    <property type="term" value="C:nucleus"/>
    <property type="evidence" value="ECO:0007669"/>
    <property type="project" value="UniProtKB-SubCell"/>
</dbReference>
<evidence type="ECO:0000256" key="4">
    <source>
        <dbReference type="ARBA" id="ARBA00023163"/>
    </source>
</evidence>
<evidence type="ECO:0000256" key="1">
    <source>
        <dbReference type="ARBA" id="ARBA00004123"/>
    </source>
</evidence>
<comment type="subcellular location">
    <subcellularLocation>
        <location evidence="1">Nucleus</location>
    </subcellularLocation>
</comment>
<organism evidence="8 9">
    <name type="scientific">Daphnia galeata</name>
    <dbReference type="NCBI Taxonomy" id="27404"/>
    <lineage>
        <taxon>Eukaryota</taxon>
        <taxon>Metazoa</taxon>
        <taxon>Ecdysozoa</taxon>
        <taxon>Arthropoda</taxon>
        <taxon>Crustacea</taxon>
        <taxon>Branchiopoda</taxon>
        <taxon>Diplostraca</taxon>
        <taxon>Cladocera</taxon>
        <taxon>Anomopoda</taxon>
        <taxon>Daphniidae</taxon>
        <taxon>Daphnia</taxon>
    </lineage>
</organism>
<evidence type="ECO:0000313" key="9">
    <source>
        <dbReference type="Proteomes" id="UP000789390"/>
    </source>
</evidence>
<dbReference type="EMBL" id="CAKKLH010000299">
    <property type="protein sequence ID" value="CAH0110063.1"/>
    <property type="molecule type" value="Genomic_DNA"/>
</dbReference>
<dbReference type="Proteomes" id="UP000789390">
    <property type="component" value="Unassembled WGS sequence"/>
</dbReference>
<gene>
    <name evidence="8" type="ORF">DGAL_LOCUS13562</name>
</gene>
<reference evidence="8" key="1">
    <citation type="submission" date="2021-11" db="EMBL/GenBank/DDBJ databases">
        <authorList>
            <person name="Schell T."/>
        </authorList>
    </citation>
    <scope>NUCLEOTIDE SEQUENCE</scope>
    <source>
        <strain evidence="8">M5</strain>
    </source>
</reference>
<keyword evidence="3" id="KW-0805">Transcription regulation</keyword>
<evidence type="ECO:0000313" key="8">
    <source>
        <dbReference type="EMBL" id="CAH0110063.1"/>
    </source>
</evidence>
<evidence type="ECO:0000256" key="6">
    <source>
        <dbReference type="ARBA" id="ARBA00023242"/>
    </source>
</evidence>
<evidence type="ECO:0000256" key="7">
    <source>
        <dbReference type="SAM" id="MobiDB-lite"/>
    </source>
</evidence>
<evidence type="ECO:0000256" key="3">
    <source>
        <dbReference type="ARBA" id="ARBA00023015"/>
    </source>
</evidence>
<dbReference type="GO" id="GO:0000785">
    <property type="term" value="C:chromatin"/>
    <property type="evidence" value="ECO:0007669"/>
    <property type="project" value="TreeGrafter"/>
</dbReference>
<dbReference type="Gene3D" id="2.60.40.1490">
    <property type="entry name" value="Histone chaperone ASF1-like"/>
    <property type="match status" value="1"/>
</dbReference>
<evidence type="ECO:0000256" key="5">
    <source>
        <dbReference type="ARBA" id="ARBA00023186"/>
    </source>
</evidence>
<dbReference type="PANTHER" id="PTHR12040">
    <property type="entry name" value="ANTI-SILENCING PROTEIN 1"/>
    <property type="match status" value="1"/>
</dbReference>
<dbReference type="PANTHER" id="PTHR12040:SF0">
    <property type="entry name" value="HISTONE CHAPERONE ASF1"/>
    <property type="match status" value="1"/>
</dbReference>
<keyword evidence="9" id="KW-1185">Reference proteome</keyword>
<keyword evidence="4" id="KW-0804">Transcription</keyword>
<dbReference type="InterPro" id="IPR036747">
    <property type="entry name" value="ASF1-like_sf"/>
</dbReference>
<feature type="compositionally biased region" description="Polar residues" evidence="7">
    <location>
        <begin position="190"/>
        <end position="201"/>
    </location>
</feature>
<evidence type="ECO:0000256" key="2">
    <source>
        <dbReference type="ARBA" id="ARBA00006051"/>
    </source>
</evidence>
<feature type="region of interest" description="Disordered" evidence="7">
    <location>
        <begin position="174"/>
        <end position="201"/>
    </location>
</feature>
<comment type="similarity">
    <text evidence="2">Belongs to the ASF1 family.</text>
</comment>
<dbReference type="InterPro" id="IPR006818">
    <property type="entry name" value="ASF1-like"/>
</dbReference>